<accession>A0ABD2YTC7</accession>
<organism evidence="1 2">
    <name type="scientific">Cinchona calisaya</name>
    <dbReference type="NCBI Taxonomy" id="153742"/>
    <lineage>
        <taxon>Eukaryota</taxon>
        <taxon>Viridiplantae</taxon>
        <taxon>Streptophyta</taxon>
        <taxon>Embryophyta</taxon>
        <taxon>Tracheophyta</taxon>
        <taxon>Spermatophyta</taxon>
        <taxon>Magnoliopsida</taxon>
        <taxon>eudicotyledons</taxon>
        <taxon>Gunneridae</taxon>
        <taxon>Pentapetalae</taxon>
        <taxon>asterids</taxon>
        <taxon>lamiids</taxon>
        <taxon>Gentianales</taxon>
        <taxon>Rubiaceae</taxon>
        <taxon>Cinchonoideae</taxon>
        <taxon>Cinchoneae</taxon>
        <taxon>Cinchona</taxon>
    </lineage>
</organism>
<dbReference type="Proteomes" id="UP001630127">
    <property type="component" value="Unassembled WGS sequence"/>
</dbReference>
<keyword evidence="2" id="KW-1185">Reference proteome</keyword>
<comment type="caution">
    <text evidence="1">The sequence shown here is derived from an EMBL/GenBank/DDBJ whole genome shotgun (WGS) entry which is preliminary data.</text>
</comment>
<evidence type="ECO:0000313" key="1">
    <source>
        <dbReference type="EMBL" id="KAL3509370.1"/>
    </source>
</evidence>
<dbReference type="EMBL" id="JBJUIK010000012">
    <property type="protein sequence ID" value="KAL3509370.1"/>
    <property type="molecule type" value="Genomic_DNA"/>
</dbReference>
<dbReference type="AlphaFoldDB" id="A0ABD2YTC7"/>
<evidence type="ECO:0000313" key="2">
    <source>
        <dbReference type="Proteomes" id="UP001630127"/>
    </source>
</evidence>
<protein>
    <submittedName>
        <fullName evidence="1">Uncharacterized protein</fullName>
    </submittedName>
</protein>
<proteinExistence type="predicted"/>
<sequence>MHDVKALVTLASTVTVFVYNHRFTLNWLRKSKGWKEIIRPGETRFAMTLKSLHDRKDNFENHGSSIRLLRICVTDEKPSMRYVYEGEIAMFRDRDKSFGRKLALTTSRTDRLEEPNGELDYDELEVELEELLVDDVVECFNSKKVGDDEDDDKIG</sequence>
<gene>
    <name evidence="1" type="ORF">ACH5RR_028771</name>
</gene>
<name>A0ABD2YTC7_9GENT</name>
<reference evidence="1 2" key="1">
    <citation type="submission" date="2024-11" db="EMBL/GenBank/DDBJ databases">
        <title>A near-complete genome assembly of Cinchona calisaya.</title>
        <authorList>
            <person name="Lian D.C."/>
            <person name="Zhao X.W."/>
            <person name="Wei L."/>
        </authorList>
    </citation>
    <scope>NUCLEOTIDE SEQUENCE [LARGE SCALE GENOMIC DNA]</scope>
    <source>
        <tissue evidence="1">Nenye</tissue>
    </source>
</reference>